<dbReference type="Gene3D" id="3.10.620.30">
    <property type="match status" value="1"/>
</dbReference>
<accession>A0A4R7BB08</accession>
<dbReference type="RefSeq" id="WP_166642127.1">
    <property type="nucleotide sequence ID" value="NZ_SNZP01000002.1"/>
</dbReference>
<sequence>MTTLSLCQPCLAEPVPPDPTARWHQMLQQLAPCTEMEQVEQVNLRVNQLVRFAYDLHQWQRQDHWSTPHETLRTGLGDCEDYAILKYFTLRALGVAPERLWLILARLRVGGAQSVMTVGHMVLAYQPSPGADLLILDNLVGSLYPASYRTDLEQVLRFNHDAVHFEDRRYPPAWLPQWDAVLSRMASR</sequence>
<dbReference type="SUPFAM" id="SSF54001">
    <property type="entry name" value="Cysteine proteinases"/>
    <property type="match status" value="1"/>
</dbReference>
<keyword evidence="2" id="KW-1185">Reference proteome</keyword>
<proteinExistence type="predicted"/>
<name>A0A4R7BB08_9NEIS</name>
<dbReference type="InterPro" id="IPR038765">
    <property type="entry name" value="Papain-like_cys_pep_sf"/>
</dbReference>
<dbReference type="PANTHER" id="PTHR39327">
    <property type="match status" value="1"/>
</dbReference>
<evidence type="ECO:0000313" key="1">
    <source>
        <dbReference type="EMBL" id="TDR82124.1"/>
    </source>
</evidence>
<organism evidence="1 2">
    <name type="scientific">Paludibacterium purpuratum</name>
    <dbReference type="NCBI Taxonomy" id="1144873"/>
    <lineage>
        <taxon>Bacteria</taxon>
        <taxon>Pseudomonadati</taxon>
        <taxon>Pseudomonadota</taxon>
        <taxon>Betaproteobacteria</taxon>
        <taxon>Neisseriales</taxon>
        <taxon>Chromobacteriaceae</taxon>
        <taxon>Paludibacterium</taxon>
    </lineage>
</organism>
<dbReference type="InterPro" id="IPR010319">
    <property type="entry name" value="Transglutaminase-like_Cys_pept"/>
</dbReference>
<reference evidence="1 2" key="1">
    <citation type="submission" date="2019-03" db="EMBL/GenBank/DDBJ databases">
        <title>Genomic Encyclopedia of Type Strains, Phase III (KMG-III): the genomes of soil and plant-associated and newly described type strains.</title>
        <authorList>
            <person name="Whitman W."/>
        </authorList>
    </citation>
    <scope>NUCLEOTIDE SEQUENCE [LARGE SCALE GENOMIC DNA]</scope>
    <source>
        <strain evidence="1 2">CECT 8976</strain>
    </source>
</reference>
<dbReference type="EMBL" id="SNZP01000002">
    <property type="protein sequence ID" value="TDR82124.1"/>
    <property type="molecule type" value="Genomic_DNA"/>
</dbReference>
<protein>
    <submittedName>
        <fullName evidence="1">Transglutaminase-like cysteine proteinase BTLCP</fullName>
    </submittedName>
</protein>
<dbReference type="Pfam" id="PF06035">
    <property type="entry name" value="Peptidase_C93"/>
    <property type="match status" value="1"/>
</dbReference>
<dbReference type="AlphaFoldDB" id="A0A4R7BB08"/>
<evidence type="ECO:0000313" key="2">
    <source>
        <dbReference type="Proteomes" id="UP000295611"/>
    </source>
</evidence>
<dbReference type="Proteomes" id="UP000295611">
    <property type="component" value="Unassembled WGS sequence"/>
</dbReference>
<dbReference type="PANTHER" id="PTHR39327:SF1">
    <property type="entry name" value="BLR5470 PROTEIN"/>
    <property type="match status" value="1"/>
</dbReference>
<comment type="caution">
    <text evidence="1">The sequence shown here is derived from an EMBL/GenBank/DDBJ whole genome shotgun (WGS) entry which is preliminary data.</text>
</comment>
<gene>
    <name evidence="1" type="ORF">DFP86_102238</name>
</gene>